<dbReference type="InterPro" id="IPR036736">
    <property type="entry name" value="ACP-like_sf"/>
</dbReference>
<dbReference type="Pfam" id="PF00550">
    <property type="entry name" value="PP-binding"/>
    <property type="match status" value="1"/>
</dbReference>
<comment type="caution">
    <text evidence="2">The sequence shown here is derived from an EMBL/GenBank/DDBJ whole genome shotgun (WGS) entry which is preliminary data.</text>
</comment>
<name>A0ABP9DBD5_9ACTN</name>
<dbReference type="SUPFAM" id="SSF47336">
    <property type="entry name" value="ACP-like"/>
    <property type="match status" value="1"/>
</dbReference>
<sequence length="92" mass="10382">MTKDLTDKTMTLVHEVLVETLMRDLPELTAETRLFNDLALDSTNVIELLMILEDRVGLQIDADELTPEVFDTVGSFGMFVETRLADHAVSDR</sequence>
<dbReference type="EMBL" id="BAABIS010000001">
    <property type="protein sequence ID" value="GAA4838514.1"/>
    <property type="molecule type" value="Genomic_DNA"/>
</dbReference>
<evidence type="ECO:0000313" key="2">
    <source>
        <dbReference type="EMBL" id="GAA4838514.1"/>
    </source>
</evidence>
<accession>A0ABP9DBD5</accession>
<evidence type="ECO:0000313" key="3">
    <source>
        <dbReference type="Proteomes" id="UP001501752"/>
    </source>
</evidence>
<organism evidence="2 3">
    <name type="scientific">Kitasatospora terrestris</name>
    <dbReference type="NCBI Taxonomy" id="258051"/>
    <lineage>
        <taxon>Bacteria</taxon>
        <taxon>Bacillati</taxon>
        <taxon>Actinomycetota</taxon>
        <taxon>Actinomycetes</taxon>
        <taxon>Kitasatosporales</taxon>
        <taxon>Streptomycetaceae</taxon>
        <taxon>Kitasatospora</taxon>
    </lineage>
</organism>
<reference evidence="3" key="1">
    <citation type="journal article" date="2019" name="Int. J. Syst. Evol. Microbiol.">
        <title>The Global Catalogue of Microorganisms (GCM) 10K type strain sequencing project: providing services to taxonomists for standard genome sequencing and annotation.</title>
        <authorList>
            <consortium name="The Broad Institute Genomics Platform"/>
            <consortium name="The Broad Institute Genome Sequencing Center for Infectious Disease"/>
            <person name="Wu L."/>
            <person name="Ma J."/>
        </authorList>
    </citation>
    <scope>NUCLEOTIDE SEQUENCE [LARGE SCALE GENOMIC DNA]</scope>
    <source>
        <strain evidence="3">JCM 13006</strain>
    </source>
</reference>
<evidence type="ECO:0000259" key="1">
    <source>
        <dbReference type="PROSITE" id="PS50075"/>
    </source>
</evidence>
<keyword evidence="3" id="KW-1185">Reference proteome</keyword>
<protein>
    <recommendedName>
        <fullName evidence="1">Carrier domain-containing protein</fullName>
    </recommendedName>
</protein>
<feature type="domain" description="Carrier" evidence="1">
    <location>
        <begin position="7"/>
        <end position="84"/>
    </location>
</feature>
<dbReference type="InterPro" id="IPR009081">
    <property type="entry name" value="PP-bd_ACP"/>
</dbReference>
<proteinExistence type="predicted"/>
<dbReference type="PROSITE" id="PS50075">
    <property type="entry name" value="CARRIER"/>
    <property type="match status" value="1"/>
</dbReference>
<dbReference type="Gene3D" id="1.10.1200.10">
    <property type="entry name" value="ACP-like"/>
    <property type="match status" value="1"/>
</dbReference>
<dbReference type="Proteomes" id="UP001501752">
    <property type="component" value="Unassembled WGS sequence"/>
</dbReference>
<gene>
    <name evidence="2" type="ORF">GCM10023235_12200</name>
</gene>